<proteinExistence type="predicted"/>
<dbReference type="Proteomes" id="UP000601055">
    <property type="component" value="Unassembled WGS sequence"/>
</dbReference>
<name>A0A923DVD2_9SPHI</name>
<reference evidence="2" key="1">
    <citation type="submission" date="2019-11" db="EMBL/GenBank/DDBJ databases">
        <title>Description of Pedobacter sp. LMG 31464T.</title>
        <authorList>
            <person name="Carlier A."/>
            <person name="Qi S."/>
            <person name="Vandamme P."/>
        </authorList>
    </citation>
    <scope>NUCLEOTIDE SEQUENCE</scope>
    <source>
        <strain evidence="2">LMG 31464</strain>
    </source>
</reference>
<keyword evidence="3" id="KW-1185">Reference proteome</keyword>
<feature type="signal peptide" evidence="1">
    <location>
        <begin position="1"/>
        <end position="23"/>
    </location>
</feature>
<dbReference type="RefSeq" id="WP_182921302.1">
    <property type="nucleotide sequence ID" value="NZ_WNXD01000001.1"/>
</dbReference>
<keyword evidence="1" id="KW-0732">Signal</keyword>
<gene>
    <name evidence="2" type="ORF">GM921_03915</name>
</gene>
<feature type="chain" id="PRO_5037277053" description="DUF4369 domain-containing protein" evidence="1">
    <location>
        <begin position="24"/>
        <end position="291"/>
    </location>
</feature>
<evidence type="ECO:0000256" key="1">
    <source>
        <dbReference type="SAM" id="SignalP"/>
    </source>
</evidence>
<evidence type="ECO:0000313" key="2">
    <source>
        <dbReference type="EMBL" id="MBB2144617.1"/>
    </source>
</evidence>
<evidence type="ECO:0000313" key="3">
    <source>
        <dbReference type="Proteomes" id="UP000601055"/>
    </source>
</evidence>
<accession>A0A923DVD2</accession>
<evidence type="ECO:0008006" key="4">
    <source>
        <dbReference type="Google" id="ProtNLM"/>
    </source>
</evidence>
<dbReference type="AlphaFoldDB" id="A0A923DVD2"/>
<organism evidence="2 3">
    <name type="scientific">Pedobacter planticolens</name>
    <dbReference type="NCBI Taxonomy" id="2679964"/>
    <lineage>
        <taxon>Bacteria</taxon>
        <taxon>Pseudomonadati</taxon>
        <taxon>Bacteroidota</taxon>
        <taxon>Sphingobacteriia</taxon>
        <taxon>Sphingobacteriales</taxon>
        <taxon>Sphingobacteriaceae</taxon>
        <taxon>Pedobacter</taxon>
    </lineage>
</organism>
<dbReference type="EMBL" id="WNXD01000001">
    <property type="protein sequence ID" value="MBB2144617.1"/>
    <property type="molecule type" value="Genomic_DNA"/>
</dbReference>
<protein>
    <recommendedName>
        <fullName evidence="4">DUF4369 domain-containing protein</fullName>
    </recommendedName>
</protein>
<comment type="caution">
    <text evidence="2">The sequence shown here is derived from an EMBL/GenBank/DDBJ whole genome shotgun (WGS) entry which is preliminary data.</text>
</comment>
<sequence>MGNTINKILLLLVLVCLSLSSFAAEPAFIVFYNSGKAVKTVSGKSIILKKGDNLLSTDQINIPEQTQLVLVCANFSVVQLKTKGIYTIKTLLAKCSKETTSASSAYFKYIWHSFSHAHTAPEKDPRAYMQTYGAASRGRGTLITKLNADTINYYNGSLSIGWLPTKAVKTEVYSAATDGDLLITGKPATYIKIDSIAAQLKKSGSYFWEMQGQQNPKRKYLKLWTKASYQTAITKILKGVVATSSAEKAYLTGFMLEERHFLGEASKYYQKALQLESNNQIYKSAFARFTP</sequence>